<organism evidence="1 2">
    <name type="scientific">Saitozyma podzolica</name>
    <dbReference type="NCBI Taxonomy" id="1890683"/>
    <lineage>
        <taxon>Eukaryota</taxon>
        <taxon>Fungi</taxon>
        <taxon>Dikarya</taxon>
        <taxon>Basidiomycota</taxon>
        <taxon>Agaricomycotina</taxon>
        <taxon>Tremellomycetes</taxon>
        <taxon>Tremellales</taxon>
        <taxon>Trimorphomycetaceae</taxon>
        <taxon>Saitozyma</taxon>
    </lineage>
</organism>
<proteinExistence type="predicted"/>
<comment type="caution">
    <text evidence="1">The sequence shown here is derived from an EMBL/GenBank/DDBJ whole genome shotgun (WGS) entry which is preliminary data.</text>
</comment>
<name>A0A427YP85_9TREE</name>
<dbReference type="EMBL" id="RSCD01000005">
    <property type="protein sequence ID" value="RSH92870.1"/>
    <property type="molecule type" value="Genomic_DNA"/>
</dbReference>
<sequence>MRRTVNEHFIGPLRLEGTGKSWAMRSERTVPVLDKYYAGTVEDISRAERQHGLGPVHAWWVYNSPE</sequence>
<accession>A0A427YP85</accession>
<keyword evidence="2" id="KW-1185">Reference proteome</keyword>
<evidence type="ECO:0000313" key="2">
    <source>
        <dbReference type="Proteomes" id="UP000279259"/>
    </source>
</evidence>
<protein>
    <submittedName>
        <fullName evidence="1">Uncharacterized protein</fullName>
    </submittedName>
</protein>
<evidence type="ECO:0000313" key="1">
    <source>
        <dbReference type="EMBL" id="RSH92870.1"/>
    </source>
</evidence>
<dbReference type="AlphaFoldDB" id="A0A427YP85"/>
<dbReference type="Proteomes" id="UP000279259">
    <property type="component" value="Unassembled WGS sequence"/>
</dbReference>
<gene>
    <name evidence="1" type="ORF">EHS25_008316</name>
</gene>
<reference evidence="1 2" key="1">
    <citation type="submission" date="2018-11" db="EMBL/GenBank/DDBJ databases">
        <title>Genome sequence of Saitozyma podzolica DSM 27192.</title>
        <authorList>
            <person name="Aliyu H."/>
            <person name="Gorte O."/>
            <person name="Ochsenreither K."/>
        </authorList>
    </citation>
    <scope>NUCLEOTIDE SEQUENCE [LARGE SCALE GENOMIC DNA]</scope>
    <source>
        <strain evidence="1 2">DSM 27192</strain>
    </source>
</reference>